<dbReference type="EMBL" id="JAXOJX010000044">
    <property type="protein sequence ID" value="MDZ5459463.1"/>
    <property type="molecule type" value="Genomic_DNA"/>
</dbReference>
<protein>
    <recommendedName>
        <fullName evidence="4">3-hydroxylacyl-ACP dehydratase</fullName>
    </recommendedName>
</protein>
<comment type="caution">
    <text evidence="2">The sequence shown here is derived from an EMBL/GenBank/DDBJ whole genome shotgun (WGS) entry which is preliminary data.</text>
</comment>
<dbReference type="InterPro" id="IPR029069">
    <property type="entry name" value="HotDog_dom_sf"/>
</dbReference>
<reference evidence="2 3" key="1">
    <citation type="submission" date="2023-11" db="EMBL/GenBank/DDBJ databases">
        <title>Draft genome of Azohydromonas lata strain H1 (DSM1123), a polyhydroxyalkanoate producer.</title>
        <authorList>
            <person name="Traversa D."/>
            <person name="D'Addabbo P."/>
            <person name="Pazzani C."/>
            <person name="Manzari C."/>
            <person name="Chiara M."/>
            <person name="Scrascia M."/>
        </authorList>
    </citation>
    <scope>NUCLEOTIDE SEQUENCE [LARGE SCALE GENOMIC DNA]</scope>
    <source>
        <strain evidence="2 3">H1</strain>
    </source>
</reference>
<dbReference type="Gene3D" id="3.10.129.10">
    <property type="entry name" value="Hotdog Thioesterase"/>
    <property type="match status" value="1"/>
</dbReference>
<gene>
    <name evidence="2" type="ORF">SM757_23055</name>
</gene>
<dbReference type="Pfam" id="PF22817">
    <property type="entry name" value="ApeP-like"/>
    <property type="match status" value="1"/>
</dbReference>
<proteinExistence type="predicted"/>
<dbReference type="SUPFAM" id="SSF54637">
    <property type="entry name" value="Thioesterase/thiol ester dehydrase-isomerase"/>
    <property type="match status" value="1"/>
</dbReference>
<evidence type="ECO:0000313" key="3">
    <source>
        <dbReference type="Proteomes" id="UP001293718"/>
    </source>
</evidence>
<dbReference type="Proteomes" id="UP001293718">
    <property type="component" value="Unassembled WGS sequence"/>
</dbReference>
<accession>A0ABU5IKN9</accession>
<feature type="region of interest" description="Disordered" evidence="1">
    <location>
        <begin position="144"/>
        <end position="166"/>
    </location>
</feature>
<evidence type="ECO:0000256" key="1">
    <source>
        <dbReference type="SAM" id="MobiDB-lite"/>
    </source>
</evidence>
<feature type="compositionally biased region" description="Pro residues" evidence="1">
    <location>
        <begin position="145"/>
        <end position="154"/>
    </location>
</feature>
<name>A0ABU5IKN9_9BURK</name>
<dbReference type="PIRSF" id="PIRSF020565">
    <property type="entry name" value="3Ho_Ac_ACP_DH_prd"/>
    <property type="match status" value="1"/>
</dbReference>
<sequence length="166" mass="17342">MNPIQGAALDAYLPHRGAMRLIDRVLVADEEHAVAEVDVPLDGLFVSDARVPAWVGIEYMAQTVAAWAGARTARAGGAPRVGYLLGSRRYAARCDSFAGGSTLRVEVRCELIGDNGLGQFSCSIQAAGDGALLATAMVSVFEPAQEPPQEPALPPGAAAVTVQEPR</sequence>
<dbReference type="RefSeq" id="WP_322467183.1">
    <property type="nucleotide sequence ID" value="NZ_JAXOJX010000044.1"/>
</dbReference>
<evidence type="ECO:0008006" key="4">
    <source>
        <dbReference type="Google" id="ProtNLM"/>
    </source>
</evidence>
<organism evidence="2 3">
    <name type="scientific">Azohydromonas lata</name>
    <dbReference type="NCBI Taxonomy" id="45677"/>
    <lineage>
        <taxon>Bacteria</taxon>
        <taxon>Pseudomonadati</taxon>
        <taxon>Pseudomonadota</taxon>
        <taxon>Betaproteobacteria</taxon>
        <taxon>Burkholderiales</taxon>
        <taxon>Sphaerotilaceae</taxon>
        <taxon>Azohydromonas</taxon>
    </lineage>
</organism>
<keyword evidence="3" id="KW-1185">Reference proteome</keyword>
<evidence type="ECO:0000313" key="2">
    <source>
        <dbReference type="EMBL" id="MDZ5459463.1"/>
    </source>
</evidence>
<dbReference type="InterPro" id="IPR016776">
    <property type="entry name" value="ApeP-like_dehydratase"/>
</dbReference>